<evidence type="ECO:0000256" key="1">
    <source>
        <dbReference type="SAM" id="SignalP"/>
    </source>
</evidence>
<protein>
    <submittedName>
        <fullName evidence="2">Uncharacterized protein</fullName>
    </submittedName>
</protein>
<keyword evidence="3" id="KW-1185">Reference proteome</keyword>
<name>A0ABD3PST0_9STRA</name>
<dbReference type="EMBL" id="JALLPJ020000488">
    <property type="protein sequence ID" value="KAL3790649.1"/>
    <property type="molecule type" value="Genomic_DNA"/>
</dbReference>
<evidence type="ECO:0000313" key="2">
    <source>
        <dbReference type="EMBL" id="KAL3790649.1"/>
    </source>
</evidence>
<sequence>MKAFASALAIFTIQLPSIHSFSCRAKPRCSINLNMASNSEPNQTSSSTCTASRKSKRLYSFDEARKIARGHGFSSRQEFIDYDCAGAYQLPKDPDLVWKDDWRGWDDFLGVPLPFEEGREVARSLVGVDTEEDYMNLIKSKTIPDNDAASRLPYRPDLLYKKEWISWEDFLQK</sequence>
<dbReference type="Proteomes" id="UP001530400">
    <property type="component" value="Unassembled WGS sequence"/>
</dbReference>
<feature type="chain" id="PRO_5044775902" evidence="1">
    <location>
        <begin position="21"/>
        <end position="173"/>
    </location>
</feature>
<gene>
    <name evidence="2" type="ORF">ACHAWO_000425</name>
</gene>
<organism evidence="2 3">
    <name type="scientific">Cyclotella atomus</name>
    <dbReference type="NCBI Taxonomy" id="382360"/>
    <lineage>
        <taxon>Eukaryota</taxon>
        <taxon>Sar</taxon>
        <taxon>Stramenopiles</taxon>
        <taxon>Ochrophyta</taxon>
        <taxon>Bacillariophyta</taxon>
        <taxon>Coscinodiscophyceae</taxon>
        <taxon>Thalassiosirophycidae</taxon>
        <taxon>Stephanodiscales</taxon>
        <taxon>Stephanodiscaceae</taxon>
        <taxon>Cyclotella</taxon>
    </lineage>
</organism>
<evidence type="ECO:0000313" key="3">
    <source>
        <dbReference type="Proteomes" id="UP001530400"/>
    </source>
</evidence>
<reference evidence="2 3" key="1">
    <citation type="submission" date="2024-10" db="EMBL/GenBank/DDBJ databases">
        <title>Updated reference genomes for cyclostephanoid diatoms.</title>
        <authorList>
            <person name="Roberts W.R."/>
            <person name="Alverson A.J."/>
        </authorList>
    </citation>
    <scope>NUCLEOTIDE SEQUENCE [LARGE SCALE GENOMIC DNA]</scope>
    <source>
        <strain evidence="2 3">AJA010-31</strain>
    </source>
</reference>
<accession>A0ABD3PST0</accession>
<feature type="signal peptide" evidence="1">
    <location>
        <begin position="1"/>
        <end position="20"/>
    </location>
</feature>
<dbReference type="AlphaFoldDB" id="A0ABD3PST0"/>
<comment type="caution">
    <text evidence="2">The sequence shown here is derived from an EMBL/GenBank/DDBJ whole genome shotgun (WGS) entry which is preliminary data.</text>
</comment>
<keyword evidence="1" id="KW-0732">Signal</keyword>
<proteinExistence type="predicted"/>